<organism evidence="5 6">
    <name type="scientific">Leishmania panamensis</name>
    <dbReference type="NCBI Taxonomy" id="5679"/>
    <lineage>
        <taxon>Eukaryota</taxon>
        <taxon>Discoba</taxon>
        <taxon>Euglenozoa</taxon>
        <taxon>Kinetoplastea</taxon>
        <taxon>Metakinetoplastina</taxon>
        <taxon>Trypanosomatida</taxon>
        <taxon>Trypanosomatidae</taxon>
        <taxon>Leishmaniinae</taxon>
        <taxon>Leishmania</taxon>
        <taxon>Leishmania guyanensis species complex</taxon>
    </lineage>
</organism>
<keyword evidence="3" id="KW-0067">ATP-binding</keyword>
<dbReference type="Gene3D" id="1.10.287.890">
    <property type="entry name" value="Crystal structure of tRNA isopentenylpyrophosphate transferase (bh2366) domain"/>
    <property type="match status" value="1"/>
</dbReference>
<dbReference type="Proteomes" id="UP000063063">
    <property type="component" value="Chromosome 29"/>
</dbReference>
<sequence>MKRDILYSFLNRRVDVMLHRGMLDEVKAFWLKSGGKLPRNSLSEAIGCKEFSQFFSSSNPLLITSSDCEKAVAQIRSNTRRYARQQERWIQNRLLPLLHSSPLKDSPTHFVLLWVQDGVDTLTSVQQTLDALLRPSAEKPLAESLFPLKQQLASREPVSQEQCEVCKILVYGRGQMAAHLKSKRHRGSLRRLALERSHKEKYGFELPPPKRKRGS</sequence>
<dbReference type="InterPro" id="IPR039657">
    <property type="entry name" value="Dimethylallyltransferase"/>
</dbReference>
<evidence type="ECO:0000313" key="6">
    <source>
        <dbReference type="Proteomes" id="UP000063063"/>
    </source>
</evidence>
<protein>
    <submittedName>
        <fullName evidence="5">tRNA isopentenyltransferase, putative</fullName>
        <ecNumber evidence="5">2.5.1.75</ecNumber>
    </submittedName>
</protein>
<dbReference type="VEuPathDB" id="TriTrypDB:LPAL13_290013500"/>
<dbReference type="GO" id="GO:0005739">
    <property type="term" value="C:mitochondrion"/>
    <property type="evidence" value="ECO:0007669"/>
    <property type="project" value="TreeGrafter"/>
</dbReference>
<dbReference type="KEGG" id="lpan:LPMP_290940"/>
<proteinExistence type="predicted"/>
<dbReference type="EC" id="2.5.1.75" evidence="5"/>
<dbReference type="GO" id="GO:0052381">
    <property type="term" value="F:tRNA dimethylallyltransferase activity"/>
    <property type="evidence" value="ECO:0007669"/>
    <property type="project" value="UniProtKB-EC"/>
</dbReference>
<keyword evidence="2" id="KW-0547">Nucleotide-binding</keyword>
<dbReference type="EMBL" id="CP009398">
    <property type="protein sequence ID" value="AIO00045.1"/>
    <property type="molecule type" value="Genomic_DNA"/>
</dbReference>
<dbReference type="Gene3D" id="3.30.160.60">
    <property type="entry name" value="Classic Zinc Finger"/>
    <property type="match status" value="1"/>
</dbReference>
<reference evidence="5 6" key="1">
    <citation type="journal article" date="2015" name="Sci. Rep.">
        <title>The genome of Leishmania panamensis: insights into genomics of the L. (Viannia) subgenus.</title>
        <authorList>
            <person name="Llanes A."/>
            <person name="Restrepo C.M."/>
            <person name="Vecchio G.D."/>
            <person name="Anguizola F.J."/>
            <person name="Lleonart R."/>
        </authorList>
    </citation>
    <scope>NUCLEOTIDE SEQUENCE [LARGE SCALE GENOMIC DNA]</scope>
    <source>
        <strain evidence="5 6">MHOM/PA/94/PSC-1</strain>
    </source>
</reference>
<gene>
    <name evidence="5" type="ORF">LPMP_290940</name>
</gene>
<dbReference type="OrthoDB" id="775260at2759"/>
<dbReference type="InterPro" id="IPR013087">
    <property type="entry name" value="Znf_C2H2_type"/>
</dbReference>
<dbReference type="PANTHER" id="PTHR11088:SF89">
    <property type="entry name" value="TRNA DIMETHYLALLYLTRANSFERASE"/>
    <property type="match status" value="1"/>
</dbReference>
<dbReference type="Pfam" id="PF01715">
    <property type="entry name" value="IPPT"/>
    <property type="match status" value="1"/>
</dbReference>
<dbReference type="InterPro" id="IPR036236">
    <property type="entry name" value="Znf_C2H2_sf"/>
</dbReference>
<keyword evidence="1 5" id="KW-0808">Transferase</keyword>
<accession>A0A088RXN8</accession>
<dbReference type="Pfam" id="PF12874">
    <property type="entry name" value="zf-met"/>
    <property type="match status" value="1"/>
</dbReference>
<evidence type="ECO:0000259" key="4">
    <source>
        <dbReference type="Pfam" id="PF12874"/>
    </source>
</evidence>
<evidence type="ECO:0000256" key="1">
    <source>
        <dbReference type="ARBA" id="ARBA00022679"/>
    </source>
</evidence>
<evidence type="ECO:0000256" key="3">
    <source>
        <dbReference type="ARBA" id="ARBA00022840"/>
    </source>
</evidence>
<dbReference type="GO" id="GO:0006400">
    <property type="term" value="P:tRNA modification"/>
    <property type="evidence" value="ECO:0007669"/>
    <property type="project" value="TreeGrafter"/>
</dbReference>
<dbReference type="AlphaFoldDB" id="A0A088RXN8"/>
<dbReference type="PANTHER" id="PTHR11088">
    <property type="entry name" value="TRNA DIMETHYLALLYLTRANSFERASE"/>
    <property type="match status" value="1"/>
</dbReference>
<feature type="domain" description="C2H2-type" evidence="4">
    <location>
        <begin position="163"/>
        <end position="185"/>
    </location>
</feature>
<name>A0A088RXN8_LEIPA</name>
<dbReference type="GO" id="GO:0005524">
    <property type="term" value="F:ATP binding"/>
    <property type="evidence" value="ECO:0007669"/>
    <property type="project" value="UniProtKB-KW"/>
</dbReference>
<keyword evidence="6" id="KW-1185">Reference proteome</keyword>
<dbReference type="RefSeq" id="XP_010700702.1">
    <property type="nucleotide sequence ID" value="XM_010702400.1"/>
</dbReference>
<dbReference type="SUPFAM" id="SSF57667">
    <property type="entry name" value="beta-beta-alpha zinc fingers"/>
    <property type="match status" value="1"/>
</dbReference>
<evidence type="ECO:0000313" key="5">
    <source>
        <dbReference type="EMBL" id="AIO00045.1"/>
    </source>
</evidence>
<dbReference type="VEuPathDB" id="TriTrypDB:LPMP_290940"/>
<dbReference type="eggNOG" id="KOG1384">
    <property type="taxonomic scope" value="Eukaryota"/>
</dbReference>
<evidence type="ECO:0000256" key="2">
    <source>
        <dbReference type="ARBA" id="ARBA00022741"/>
    </source>
</evidence>
<dbReference type="GeneID" id="22576858"/>